<name>A0ABP6LIS8_9ACTN</name>
<dbReference type="PANTHER" id="PTHR32114:SF2">
    <property type="entry name" value="ABC TRANSPORTER ABCH.3"/>
    <property type="match status" value="1"/>
</dbReference>
<dbReference type="SUPFAM" id="SSF52540">
    <property type="entry name" value="P-loop containing nucleoside triphosphate hydrolases"/>
    <property type="match status" value="1"/>
</dbReference>
<comment type="caution">
    <text evidence="5">The sequence shown here is derived from an EMBL/GenBank/DDBJ whole genome shotgun (WGS) entry which is preliminary data.</text>
</comment>
<keyword evidence="5" id="KW-0547">Nucleotide-binding</keyword>
<dbReference type="Gene3D" id="3.40.50.300">
    <property type="entry name" value="P-loop containing nucleotide triphosphate hydrolases"/>
    <property type="match status" value="2"/>
</dbReference>
<dbReference type="GO" id="GO:0005524">
    <property type="term" value="F:ATP binding"/>
    <property type="evidence" value="ECO:0007669"/>
    <property type="project" value="UniProtKB-KW"/>
</dbReference>
<dbReference type="EMBL" id="BAAAVS010000049">
    <property type="protein sequence ID" value="GAA3043455.1"/>
    <property type="molecule type" value="Genomic_DNA"/>
</dbReference>
<evidence type="ECO:0000256" key="3">
    <source>
        <dbReference type="ARBA" id="ARBA00013368"/>
    </source>
</evidence>
<dbReference type="Proteomes" id="UP001501035">
    <property type="component" value="Unassembled WGS sequence"/>
</dbReference>
<keyword evidence="6" id="KW-1185">Reference proteome</keyword>
<evidence type="ECO:0000256" key="2">
    <source>
        <dbReference type="ARBA" id="ARBA00011322"/>
    </source>
</evidence>
<keyword evidence="5" id="KW-0067">ATP-binding</keyword>
<evidence type="ECO:0000259" key="4">
    <source>
        <dbReference type="Pfam" id="PF02463"/>
    </source>
</evidence>
<reference evidence="6" key="1">
    <citation type="journal article" date="2019" name="Int. J. Syst. Evol. Microbiol.">
        <title>The Global Catalogue of Microorganisms (GCM) 10K type strain sequencing project: providing services to taxonomists for standard genome sequencing and annotation.</title>
        <authorList>
            <consortium name="The Broad Institute Genomics Platform"/>
            <consortium name="The Broad Institute Genome Sequencing Center for Infectious Disease"/>
            <person name="Wu L."/>
            <person name="Ma J."/>
        </authorList>
    </citation>
    <scope>NUCLEOTIDE SEQUENCE [LARGE SCALE GENOMIC DNA]</scope>
    <source>
        <strain evidence="6">JCM 14234</strain>
    </source>
</reference>
<evidence type="ECO:0000256" key="1">
    <source>
        <dbReference type="ARBA" id="ARBA00006930"/>
    </source>
</evidence>
<gene>
    <name evidence="5" type="ORF">GCM10010528_23780</name>
</gene>
<sequence length="808" mass="88213">MSGPESLTSWVHTRMDEDDTLSDDAQLLILAALDGHQALADLAGYTPKPRPEPTKEDEPEPIGAFLKRITVEGFRGIGTKTQLDLDPNPSLTVVSGRNGSGKSSFAEALEVALTGTTYRWKDRTSQWSEHWRNIHAGTNPRIEVTLAEENVGPTALTVEWAPNADLEDATTAVQRNGQKKEGGFASLGWTQPLQTYRPLLTYEELGALLQGRPSDLYDAISTVLGLEQVTTALKALDEYRKRFTPLETKVKADKKAVTQDLGALDDERAAGATKLIKAKHVETEQLRQLATGTGGETATAARLRALQEIVFPAKAECDEKSAELTKAVAALAQVADRVGDGLQRREALIDAALAIHDHDGDQLCPLCGTGTLDTPRVEELRTERAQHKHDMAELQAARTAARNAQTRAVALLTVVPPVLSQDLPPQIATEATELGDAWATWAQVPAGRLEIAEHLKASGPVREKLAELQAAVDELIASADEAWGKVAARLAAFADDQEAWAAQESDATAAKGAHKWLKDNEIVLKNERVRPIAQEAKRIWAGLRQESNVEIAGLTLEGANTRRHVEIKAQVDGEDAGALSVMSQGELHSLALALFLPRATMPESPFRFVVLDDPVQAMDPAKVDGLVHELLRIAKTRQVIVFSHDDRFASAVRRAPKDVPVKIYEVTRATNSTVTLAVTFSPAKRYLNDAFALVKDEQLPVETLRRVLPGLLRLALEAQAREVFFGRELVKGTPHDDVEKAWGAAHKTRARLALALEDPAKIEVWLDTKYRRRALHKANAVHSQLDGDLVEACHDVKRTVEDVKSGAK</sequence>
<protein>
    <recommendedName>
        <fullName evidence="3">Nuclease SbcCD subunit C</fullName>
    </recommendedName>
</protein>
<evidence type="ECO:0000313" key="6">
    <source>
        <dbReference type="Proteomes" id="UP001501035"/>
    </source>
</evidence>
<dbReference type="InterPro" id="IPR027417">
    <property type="entry name" value="P-loop_NTPase"/>
</dbReference>
<dbReference type="PANTHER" id="PTHR32114">
    <property type="entry name" value="ABC TRANSPORTER ABCH.3"/>
    <property type="match status" value="1"/>
</dbReference>
<accession>A0ABP6LIS8</accession>
<comment type="subunit">
    <text evidence="2">Heterodimer of SbcC and SbcD.</text>
</comment>
<comment type="similarity">
    <text evidence="1">Belongs to the SMC family. SbcC subfamily.</text>
</comment>
<dbReference type="Pfam" id="PF02463">
    <property type="entry name" value="SMC_N"/>
    <property type="match status" value="1"/>
</dbReference>
<evidence type="ECO:0000313" key="5">
    <source>
        <dbReference type="EMBL" id="GAA3043455.1"/>
    </source>
</evidence>
<organism evidence="5 6">
    <name type="scientific">Gordonia defluvii</name>
    <dbReference type="NCBI Taxonomy" id="283718"/>
    <lineage>
        <taxon>Bacteria</taxon>
        <taxon>Bacillati</taxon>
        <taxon>Actinomycetota</taxon>
        <taxon>Actinomycetes</taxon>
        <taxon>Mycobacteriales</taxon>
        <taxon>Gordoniaceae</taxon>
        <taxon>Gordonia</taxon>
    </lineage>
</organism>
<dbReference type="InterPro" id="IPR003395">
    <property type="entry name" value="RecF/RecN/SMC_N"/>
</dbReference>
<feature type="domain" description="RecF/RecN/SMC N-terminal" evidence="4">
    <location>
        <begin position="65"/>
        <end position="652"/>
    </location>
</feature>
<proteinExistence type="inferred from homology"/>